<evidence type="ECO:0000256" key="1">
    <source>
        <dbReference type="SAM" id="Coils"/>
    </source>
</evidence>
<dbReference type="EMBL" id="JXST01000007">
    <property type="protein sequence ID" value="KIU17644.1"/>
    <property type="molecule type" value="Genomic_DNA"/>
</dbReference>
<organism evidence="2 3">
    <name type="scientific">Mycolicibacterium llatzerense</name>
    <dbReference type="NCBI Taxonomy" id="280871"/>
    <lineage>
        <taxon>Bacteria</taxon>
        <taxon>Bacillati</taxon>
        <taxon>Actinomycetota</taxon>
        <taxon>Actinomycetes</taxon>
        <taxon>Mycobacteriales</taxon>
        <taxon>Mycobacteriaceae</taxon>
        <taxon>Mycolicibacterium</taxon>
    </lineage>
</organism>
<dbReference type="PATRIC" id="fig|280871.6.peg.1420"/>
<keyword evidence="1" id="KW-0175">Coiled coil</keyword>
<dbReference type="RefSeq" id="WP_043985058.1">
    <property type="nucleotide sequence ID" value="NZ_JXST01000007.1"/>
</dbReference>
<protein>
    <submittedName>
        <fullName evidence="2">Uncharacterized protein</fullName>
    </submittedName>
</protein>
<dbReference type="AlphaFoldDB" id="A0A0D1JYG0"/>
<comment type="caution">
    <text evidence="2">The sequence shown here is derived from an EMBL/GenBank/DDBJ whole genome shotgun (WGS) entry which is preliminary data.</text>
</comment>
<keyword evidence="3" id="KW-1185">Reference proteome</keyword>
<reference evidence="2 3" key="1">
    <citation type="submission" date="2015-01" db="EMBL/GenBank/DDBJ databases">
        <title>Genome sequence of Mycobacterium llatzerense and Mycobacterium immunogenum recovered from brain abscess.</title>
        <authorList>
            <person name="Greninger A.L."/>
            <person name="Langelier C."/>
            <person name="Cunningham G."/>
            <person name="Chiu C.Y."/>
            <person name="Miller S."/>
        </authorList>
    </citation>
    <scope>NUCLEOTIDE SEQUENCE [LARGE SCALE GENOMIC DNA]</scope>
    <source>
        <strain evidence="2 3">CLUC14</strain>
    </source>
</reference>
<evidence type="ECO:0000313" key="3">
    <source>
        <dbReference type="Proteomes" id="UP000032221"/>
    </source>
</evidence>
<gene>
    <name evidence="2" type="ORF">TL10_06875</name>
</gene>
<accession>A0A0D1JYG0</accession>
<dbReference type="Proteomes" id="UP000032221">
    <property type="component" value="Unassembled WGS sequence"/>
</dbReference>
<proteinExistence type="predicted"/>
<sequence>MTAVSKLEARRRAVEAQRRANEVRAQQDRANADDATAVRALIGRLQDVDEWQARRVAQSRQQAEAEAQRRRSRYYAEACASIKDMRERGATLAAIAELVGVDVREIRALLRSKAAKTVKKQPAARADAWRDARVDTEWPRCVRCDVLMMDPEDRPRRGRRRLYCSDTCRRDSSAARMAAERHGTPIRVVEVPRAGSATDLALTPEDSPAPVPVSALDAADIASRDERALCTLLARLTERARHKDLDRATLTAARDLAKAVYPYRA</sequence>
<dbReference type="OrthoDB" id="4219687at2"/>
<feature type="coiled-coil region" evidence="1">
    <location>
        <begin position="6"/>
        <end position="68"/>
    </location>
</feature>
<name>A0A0D1JYG0_9MYCO</name>
<evidence type="ECO:0000313" key="2">
    <source>
        <dbReference type="EMBL" id="KIU17644.1"/>
    </source>
</evidence>